<dbReference type="EMBL" id="AP027141">
    <property type="protein sequence ID" value="BDV31241.1"/>
    <property type="molecule type" value="Genomic_DNA"/>
</dbReference>
<dbReference type="Proteomes" id="UP001317779">
    <property type="component" value="Chromosome"/>
</dbReference>
<dbReference type="InterPro" id="IPR057204">
    <property type="entry name" value="DUF7882"/>
</dbReference>
<reference evidence="2 3" key="1">
    <citation type="submission" date="2022-12" db="EMBL/GenBank/DDBJ databases">
        <title>Microbacterium terricola strain KV-448 chromosome, complete genome.</title>
        <authorList>
            <person name="Oshima T."/>
            <person name="Moriya T."/>
            <person name="Bessho Y."/>
        </authorList>
    </citation>
    <scope>NUCLEOTIDE SEQUENCE [LARGE SCALE GENOMIC DNA]</scope>
    <source>
        <strain evidence="2 3">KV-448</strain>
    </source>
</reference>
<dbReference type="Pfam" id="PF25355">
    <property type="entry name" value="DUF7882"/>
    <property type="match status" value="1"/>
</dbReference>
<evidence type="ECO:0000259" key="1">
    <source>
        <dbReference type="Pfam" id="PF25355"/>
    </source>
</evidence>
<evidence type="ECO:0000313" key="3">
    <source>
        <dbReference type="Proteomes" id="UP001317779"/>
    </source>
</evidence>
<organism evidence="2 3">
    <name type="scientific">Microbacterium terricola</name>
    <dbReference type="NCBI Taxonomy" id="344163"/>
    <lineage>
        <taxon>Bacteria</taxon>
        <taxon>Bacillati</taxon>
        <taxon>Actinomycetota</taxon>
        <taxon>Actinomycetes</taxon>
        <taxon>Micrococcales</taxon>
        <taxon>Microbacteriaceae</taxon>
        <taxon>Microbacterium</taxon>
    </lineage>
</organism>
<evidence type="ECO:0000313" key="2">
    <source>
        <dbReference type="EMBL" id="BDV31241.1"/>
    </source>
</evidence>
<proteinExistence type="predicted"/>
<accession>A0ABM8E0G0</accession>
<gene>
    <name evidence="2" type="ORF">Microterr_19010</name>
</gene>
<name>A0ABM8E0G0_9MICO</name>
<keyword evidence="3" id="KW-1185">Reference proteome</keyword>
<sequence>MRAGEVTVMGTLFYDGSHFALDDRLLAHLQIIISLKLRRNEGFFISWTTGVDNGSGRHAIWIDNGVAIRLQFDGTRPPAINREWAESLAMAANTNNGLVVTNERIEPAEDLLT</sequence>
<feature type="domain" description="DUF7882" evidence="1">
    <location>
        <begin position="9"/>
        <end position="103"/>
    </location>
</feature>
<protein>
    <recommendedName>
        <fullName evidence="1">DUF7882 domain-containing protein</fullName>
    </recommendedName>
</protein>